<name>A0A1I3IA07_9ACTN</name>
<reference evidence="2 3" key="1">
    <citation type="submission" date="2016-10" db="EMBL/GenBank/DDBJ databases">
        <authorList>
            <person name="de Groot N.N."/>
        </authorList>
    </citation>
    <scope>NUCLEOTIDE SEQUENCE [LARGE SCALE GENOMIC DNA]</scope>
    <source>
        <strain evidence="2 3">CGMCC 1.11156</strain>
    </source>
</reference>
<keyword evidence="3" id="KW-1185">Reference proteome</keyword>
<dbReference type="InterPro" id="IPR052189">
    <property type="entry name" value="L-asp_N-monooxygenase_NS-form"/>
</dbReference>
<feature type="domain" description="FAD-dependent urate hydroxylase HpyO/Asp monooxygenase CreE-like FAD/NAD(P)-binding" evidence="1">
    <location>
        <begin position="2"/>
        <end position="144"/>
    </location>
</feature>
<evidence type="ECO:0000313" key="3">
    <source>
        <dbReference type="Proteomes" id="UP000198649"/>
    </source>
</evidence>
<dbReference type="EMBL" id="FOQG01000008">
    <property type="protein sequence ID" value="SFI44771.1"/>
    <property type="molecule type" value="Genomic_DNA"/>
</dbReference>
<dbReference type="PANTHER" id="PTHR40254">
    <property type="entry name" value="BLR0577 PROTEIN"/>
    <property type="match status" value="1"/>
</dbReference>
<dbReference type="PANTHER" id="PTHR40254:SF1">
    <property type="entry name" value="BLR0577 PROTEIN"/>
    <property type="match status" value="1"/>
</dbReference>
<dbReference type="AlphaFoldDB" id="A0A1I3IA07"/>
<proteinExistence type="predicted"/>
<dbReference type="Proteomes" id="UP000198649">
    <property type="component" value="Unassembled WGS sequence"/>
</dbReference>
<dbReference type="InterPro" id="IPR036188">
    <property type="entry name" value="FAD/NAD-bd_sf"/>
</dbReference>
<gene>
    <name evidence="2" type="ORF">SAMN05216561_108179</name>
</gene>
<dbReference type="Pfam" id="PF13454">
    <property type="entry name" value="NAD_binding_9"/>
    <property type="match status" value="1"/>
</dbReference>
<dbReference type="InterPro" id="IPR038732">
    <property type="entry name" value="HpyO/CreE_NAD-binding"/>
</dbReference>
<evidence type="ECO:0000313" key="2">
    <source>
        <dbReference type="EMBL" id="SFI44771.1"/>
    </source>
</evidence>
<dbReference type="Gene3D" id="3.50.50.60">
    <property type="entry name" value="FAD/NAD(P)-binding domain"/>
    <property type="match status" value="1"/>
</dbReference>
<organism evidence="2 3">
    <name type="scientific">Nocardioides psychrotolerans</name>
    <dbReference type="NCBI Taxonomy" id="1005945"/>
    <lineage>
        <taxon>Bacteria</taxon>
        <taxon>Bacillati</taxon>
        <taxon>Actinomycetota</taxon>
        <taxon>Actinomycetes</taxon>
        <taxon>Propionibacteriales</taxon>
        <taxon>Nocardioidaceae</taxon>
        <taxon>Nocardioides</taxon>
    </lineage>
</organism>
<evidence type="ECO:0000259" key="1">
    <source>
        <dbReference type="Pfam" id="PF13454"/>
    </source>
</evidence>
<protein>
    <submittedName>
        <fullName evidence="2">Uncharacterized NAD(P)/FAD-binding protein YdhS</fullName>
    </submittedName>
</protein>
<dbReference type="STRING" id="1005945.SAMN05216561_108179"/>
<accession>A0A1I3IA07</accession>
<dbReference type="SUPFAM" id="SSF51905">
    <property type="entry name" value="FAD/NAD(P)-binding domain"/>
    <property type="match status" value="2"/>
</dbReference>
<sequence length="449" mass="48137">MIGGGASGVLTAINLLTIPGGEQVAVTIHEASGILGRGIAYGTCDPRHLLNVRARHMSAWTDVPSDLLEWAARTGRDVDPQGFLPRRDFAAYLQDTLASVADHRLTVRAGRVDDIVPLDGGGYEVHASGTVSVTDSVVLAYGNQEPRALVVDGDVLPPASWHVANPWDLAALHLLPGDSTAVFVGTGLTAIDTAITFLEEHPSRRVVMVSRHGFLPETHVGQQSTAWVSPTITGPLDADRLAAFFGEQVVAAQAQGVDWRAVVDGLRPQTQAAWQLLDLDERRRFLEKHARHWEVRRHRMAPEVAARLEDYQAEGRLVVLAGGVHRVVDRGERCEVHIGQGHAPVVADALVNCTGPSTDISRSGDPLLLALRERGIASPDPLCLGLSTTTDGALLDPHGQLVAGFYAVGPPRKGTLWESTAIPEIRTQAAEVARAQVALLPLRVFATGR</sequence>